<gene>
    <name evidence="1" type="ordered locus">Haur_5134</name>
</gene>
<dbReference type="HOGENOM" id="CLU_2093463_0_0_0"/>
<evidence type="ECO:0000313" key="1">
    <source>
        <dbReference type="EMBL" id="ABX07762.1"/>
    </source>
</evidence>
<name>A9B8U8_HERA2</name>
<sequence length="116" mass="12858">MTTPSFLAISIPAGQTDMQTMVYDELTKFGELYPEPPQFNVETLNLILEATKHAVEIAGGVAVALESIRRLREATQSKNIPEIQIGKEDGRQYPLSEVDEALLRELLDLPQTDTDA</sequence>
<evidence type="ECO:0000313" key="2">
    <source>
        <dbReference type="Proteomes" id="UP000000787"/>
    </source>
</evidence>
<dbReference type="EMBL" id="CP000876">
    <property type="protein sequence ID" value="ABX07762.1"/>
    <property type="molecule type" value="Genomic_DNA"/>
</dbReference>
<keyword evidence="1" id="KW-0614">Plasmid</keyword>
<proteinExistence type="predicted"/>
<dbReference type="KEGG" id="hau:Haur_5134"/>
<reference evidence="1 2" key="1">
    <citation type="journal article" date="2011" name="Stand. Genomic Sci.">
        <title>Complete genome sequence of the filamentous gliding predatory bacterium Herpetosiphon aurantiacus type strain (114-95(T)).</title>
        <authorList>
            <person name="Kiss H."/>
            <person name="Nett M."/>
            <person name="Domin N."/>
            <person name="Martin K."/>
            <person name="Maresca J.A."/>
            <person name="Copeland A."/>
            <person name="Lapidus A."/>
            <person name="Lucas S."/>
            <person name="Berry K.W."/>
            <person name="Glavina Del Rio T."/>
            <person name="Dalin E."/>
            <person name="Tice H."/>
            <person name="Pitluck S."/>
            <person name="Richardson P."/>
            <person name="Bruce D."/>
            <person name="Goodwin L."/>
            <person name="Han C."/>
            <person name="Detter J.C."/>
            <person name="Schmutz J."/>
            <person name="Brettin T."/>
            <person name="Land M."/>
            <person name="Hauser L."/>
            <person name="Kyrpides N.C."/>
            <person name="Ivanova N."/>
            <person name="Goker M."/>
            <person name="Woyke T."/>
            <person name="Klenk H.P."/>
            <person name="Bryant D.A."/>
        </authorList>
    </citation>
    <scope>NUCLEOTIDE SEQUENCE [LARGE SCALE GENOMIC DNA]</scope>
    <source>
        <strain evidence="2">ATCC 23779 / DSM 785 / 114-95</strain>
        <plasmid evidence="1">pHAU01</plasmid>
    </source>
</reference>
<keyword evidence="2" id="KW-1185">Reference proteome</keyword>
<protein>
    <submittedName>
        <fullName evidence="1">Uncharacterized protein</fullName>
    </submittedName>
</protein>
<organism evidence="1 2">
    <name type="scientific">Herpetosiphon aurantiacus (strain ATCC 23779 / DSM 785 / 114-95)</name>
    <dbReference type="NCBI Taxonomy" id="316274"/>
    <lineage>
        <taxon>Bacteria</taxon>
        <taxon>Bacillati</taxon>
        <taxon>Chloroflexota</taxon>
        <taxon>Chloroflexia</taxon>
        <taxon>Herpetosiphonales</taxon>
        <taxon>Herpetosiphonaceae</taxon>
        <taxon>Herpetosiphon</taxon>
    </lineage>
</organism>
<dbReference type="AlphaFoldDB" id="A9B8U8"/>
<geneLocation type="plasmid" evidence="1 2">
    <name>pHAU01</name>
</geneLocation>
<accession>A9B8U8</accession>
<dbReference type="Proteomes" id="UP000000787">
    <property type="component" value="Plasmid pHAU01"/>
</dbReference>
<dbReference type="InParanoid" id="A9B8U8"/>
<dbReference type="BioCyc" id="HAUR316274:GHYA-5196-MONOMER"/>